<accession>A0AAW2IYU6</accession>
<evidence type="ECO:0000313" key="1">
    <source>
        <dbReference type="EMBL" id="KAL0287297.1"/>
    </source>
</evidence>
<sequence length="57" mass="6538">MVTGVKILVRWADQDDVEVTWEFLDDFVDAYATSGLLWTRPFFKGGGMLRVEPAQME</sequence>
<protein>
    <submittedName>
        <fullName evidence="1">Uncharacterized protein</fullName>
    </submittedName>
</protein>
<reference evidence="1" key="1">
    <citation type="submission" date="2020-06" db="EMBL/GenBank/DDBJ databases">
        <authorList>
            <person name="Li T."/>
            <person name="Hu X."/>
            <person name="Zhang T."/>
            <person name="Song X."/>
            <person name="Zhang H."/>
            <person name="Dai N."/>
            <person name="Sheng W."/>
            <person name="Hou X."/>
            <person name="Wei L."/>
        </authorList>
    </citation>
    <scope>NUCLEOTIDE SEQUENCE</scope>
    <source>
        <strain evidence="1">G01</strain>
        <tissue evidence="1">Leaf</tissue>
    </source>
</reference>
<comment type="caution">
    <text evidence="1">The sequence shown here is derived from an EMBL/GenBank/DDBJ whole genome shotgun (WGS) entry which is preliminary data.</text>
</comment>
<organism evidence="1">
    <name type="scientific">Sesamum angustifolium</name>
    <dbReference type="NCBI Taxonomy" id="2727405"/>
    <lineage>
        <taxon>Eukaryota</taxon>
        <taxon>Viridiplantae</taxon>
        <taxon>Streptophyta</taxon>
        <taxon>Embryophyta</taxon>
        <taxon>Tracheophyta</taxon>
        <taxon>Spermatophyta</taxon>
        <taxon>Magnoliopsida</taxon>
        <taxon>eudicotyledons</taxon>
        <taxon>Gunneridae</taxon>
        <taxon>Pentapetalae</taxon>
        <taxon>asterids</taxon>
        <taxon>lamiids</taxon>
        <taxon>Lamiales</taxon>
        <taxon>Pedaliaceae</taxon>
        <taxon>Sesamum</taxon>
    </lineage>
</organism>
<name>A0AAW2IYU6_9LAMI</name>
<dbReference type="AlphaFoldDB" id="A0AAW2IYU6"/>
<gene>
    <name evidence="1" type="ORF">Sangu_2468500</name>
</gene>
<reference evidence="1" key="2">
    <citation type="journal article" date="2024" name="Plant">
        <title>Genomic evolution and insights into agronomic trait innovations of Sesamum species.</title>
        <authorList>
            <person name="Miao H."/>
            <person name="Wang L."/>
            <person name="Qu L."/>
            <person name="Liu H."/>
            <person name="Sun Y."/>
            <person name="Le M."/>
            <person name="Wang Q."/>
            <person name="Wei S."/>
            <person name="Zheng Y."/>
            <person name="Lin W."/>
            <person name="Duan Y."/>
            <person name="Cao H."/>
            <person name="Xiong S."/>
            <person name="Wang X."/>
            <person name="Wei L."/>
            <person name="Li C."/>
            <person name="Ma Q."/>
            <person name="Ju M."/>
            <person name="Zhao R."/>
            <person name="Li G."/>
            <person name="Mu C."/>
            <person name="Tian Q."/>
            <person name="Mei H."/>
            <person name="Zhang T."/>
            <person name="Gao T."/>
            <person name="Zhang H."/>
        </authorList>
    </citation>
    <scope>NUCLEOTIDE SEQUENCE</scope>
    <source>
        <strain evidence="1">G01</strain>
    </source>
</reference>
<proteinExistence type="predicted"/>
<dbReference type="EMBL" id="JACGWK010001494">
    <property type="protein sequence ID" value="KAL0287297.1"/>
    <property type="molecule type" value="Genomic_DNA"/>
</dbReference>